<dbReference type="EMBL" id="CAAALY010273402">
    <property type="protein sequence ID" value="VEL42251.1"/>
    <property type="molecule type" value="Genomic_DNA"/>
</dbReference>
<keyword evidence="2" id="KW-1185">Reference proteome</keyword>
<sequence>MHSNLQITNNLDLKNPHFRYTGYPPAPPPGSYTKSPTELFYAQAASNAANANASVVAASGLVPNANPTPGDATDGNLGSSGQITVYQPTGGLLLPEVSALFPTHSGPGIQSLSVCLAYLPFFSITD</sequence>
<name>A0A3S5CRI1_9PLAT</name>
<dbReference type="AlphaFoldDB" id="A0A3S5CRI1"/>
<dbReference type="Proteomes" id="UP000784294">
    <property type="component" value="Unassembled WGS sequence"/>
</dbReference>
<evidence type="ECO:0000313" key="2">
    <source>
        <dbReference type="Proteomes" id="UP000784294"/>
    </source>
</evidence>
<accession>A0A3S5CRI1</accession>
<gene>
    <name evidence="1" type="ORF">PXEA_LOCUS35691</name>
</gene>
<dbReference type="OrthoDB" id="7848332at2759"/>
<organism evidence="1 2">
    <name type="scientific">Protopolystoma xenopodis</name>
    <dbReference type="NCBI Taxonomy" id="117903"/>
    <lineage>
        <taxon>Eukaryota</taxon>
        <taxon>Metazoa</taxon>
        <taxon>Spiralia</taxon>
        <taxon>Lophotrochozoa</taxon>
        <taxon>Platyhelminthes</taxon>
        <taxon>Monogenea</taxon>
        <taxon>Polyopisthocotylea</taxon>
        <taxon>Polystomatidea</taxon>
        <taxon>Polystomatidae</taxon>
        <taxon>Protopolystoma</taxon>
    </lineage>
</organism>
<comment type="caution">
    <text evidence="1">The sequence shown here is derived from an EMBL/GenBank/DDBJ whole genome shotgun (WGS) entry which is preliminary data.</text>
</comment>
<protein>
    <submittedName>
        <fullName evidence="1">Uncharacterized protein</fullName>
    </submittedName>
</protein>
<proteinExistence type="predicted"/>
<reference evidence="1" key="1">
    <citation type="submission" date="2018-11" db="EMBL/GenBank/DDBJ databases">
        <authorList>
            <consortium name="Pathogen Informatics"/>
        </authorList>
    </citation>
    <scope>NUCLEOTIDE SEQUENCE</scope>
</reference>
<evidence type="ECO:0000313" key="1">
    <source>
        <dbReference type="EMBL" id="VEL42251.1"/>
    </source>
</evidence>